<dbReference type="SUPFAM" id="SSF46626">
    <property type="entry name" value="Cytochrome c"/>
    <property type="match status" value="1"/>
</dbReference>
<dbReference type="Proteomes" id="UP000580839">
    <property type="component" value="Unassembled WGS sequence"/>
</dbReference>
<dbReference type="PANTHER" id="PTHR35008:SF8">
    <property type="entry name" value="ALCOHOL DEHYDROGENASE CYTOCHROME C SUBUNIT"/>
    <property type="match status" value="1"/>
</dbReference>
<name>A0A849SR42_UNCEI</name>
<proteinExistence type="predicted"/>
<gene>
    <name evidence="2" type="ORF">HOP12_06840</name>
</gene>
<organism evidence="2 3">
    <name type="scientific">Eiseniibacteriota bacterium</name>
    <dbReference type="NCBI Taxonomy" id="2212470"/>
    <lineage>
        <taxon>Bacteria</taxon>
        <taxon>Candidatus Eiseniibacteriota</taxon>
    </lineage>
</organism>
<feature type="region of interest" description="Disordered" evidence="1">
    <location>
        <begin position="90"/>
        <end position="115"/>
    </location>
</feature>
<comment type="caution">
    <text evidence="2">The sequence shown here is derived from an EMBL/GenBank/DDBJ whole genome shotgun (WGS) entry which is preliminary data.</text>
</comment>
<dbReference type="InterPro" id="IPR036909">
    <property type="entry name" value="Cyt_c-like_dom_sf"/>
</dbReference>
<dbReference type="AlphaFoldDB" id="A0A849SR42"/>
<sequence length="115" mass="12406">MGVTYSRNLTPDVETGIGSWTEEDIVRAIRTGQRPDKSPILPPMPWPQFAFLSDDDAYALAAYLKSIPAVHHVSPERLLDAADATGPRLIFPPPPAWDVQHLPPPDSGASAAGSH</sequence>
<evidence type="ECO:0000313" key="3">
    <source>
        <dbReference type="Proteomes" id="UP000580839"/>
    </source>
</evidence>
<dbReference type="PANTHER" id="PTHR35008">
    <property type="entry name" value="BLL4482 PROTEIN-RELATED"/>
    <property type="match status" value="1"/>
</dbReference>
<evidence type="ECO:0008006" key="4">
    <source>
        <dbReference type="Google" id="ProtNLM"/>
    </source>
</evidence>
<feature type="compositionally biased region" description="Pro residues" evidence="1">
    <location>
        <begin position="90"/>
        <end position="106"/>
    </location>
</feature>
<evidence type="ECO:0000256" key="1">
    <source>
        <dbReference type="SAM" id="MobiDB-lite"/>
    </source>
</evidence>
<dbReference type="GO" id="GO:0009055">
    <property type="term" value="F:electron transfer activity"/>
    <property type="evidence" value="ECO:0007669"/>
    <property type="project" value="InterPro"/>
</dbReference>
<reference evidence="2 3" key="1">
    <citation type="submission" date="2020-04" db="EMBL/GenBank/DDBJ databases">
        <title>Metagenomic profiling of ammonia- and methane-oxidizing microorganisms in a Dutch drinking water treatment plant.</title>
        <authorList>
            <person name="Poghosyan L."/>
            <person name="Leucker S."/>
        </authorList>
    </citation>
    <scope>NUCLEOTIDE SEQUENCE [LARGE SCALE GENOMIC DNA]</scope>
    <source>
        <strain evidence="2">S-RSF-IL-03</strain>
    </source>
</reference>
<protein>
    <recommendedName>
        <fullName evidence="4">Cytochrome c</fullName>
    </recommendedName>
</protein>
<dbReference type="GO" id="GO:0020037">
    <property type="term" value="F:heme binding"/>
    <property type="evidence" value="ECO:0007669"/>
    <property type="project" value="InterPro"/>
</dbReference>
<evidence type="ECO:0000313" key="2">
    <source>
        <dbReference type="EMBL" id="NOT33870.1"/>
    </source>
</evidence>
<accession>A0A849SR42</accession>
<dbReference type="EMBL" id="JABFRW010000076">
    <property type="protein sequence ID" value="NOT33870.1"/>
    <property type="molecule type" value="Genomic_DNA"/>
</dbReference>
<dbReference type="InterPro" id="IPR051459">
    <property type="entry name" value="Cytochrome_c-type_DH"/>
</dbReference>